<evidence type="ECO:0000256" key="8">
    <source>
        <dbReference type="ARBA" id="ARBA00023136"/>
    </source>
</evidence>
<evidence type="ECO:0000256" key="5">
    <source>
        <dbReference type="ARBA" id="ARBA00022989"/>
    </source>
</evidence>
<feature type="transmembrane region" description="Helical" evidence="11">
    <location>
        <begin position="348"/>
        <end position="366"/>
    </location>
</feature>
<gene>
    <name evidence="13" type="ORF">HA72_2064</name>
</gene>
<dbReference type="Proteomes" id="UP000029084">
    <property type="component" value="Chromosome"/>
</dbReference>
<dbReference type="InterPro" id="IPR046342">
    <property type="entry name" value="CBS_dom_sf"/>
</dbReference>
<feature type="transmembrane region" description="Helical" evidence="11">
    <location>
        <begin position="178"/>
        <end position="196"/>
    </location>
</feature>
<evidence type="ECO:0000256" key="9">
    <source>
        <dbReference type="ARBA" id="ARBA00023201"/>
    </source>
</evidence>
<evidence type="ECO:0000256" key="6">
    <source>
        <dbReference type="ARBA" id="ARBA00023053"/>
    </source>
</evidence>
<organism evidence="13 14">
    <name type="scientific">Metallosphaera sedula</name>
    <dbReference type="NCBI Taxonomy" id="43687"/>
    <lineage>
        <taxon>Archaea</taxon>
        <taxon>Thermoproteota</taxon>
        <taxon>Thermoprotei</taxon>
        <taxon>Sulfolobales</taxon>
        <taxon>Sulfolobaceae</taxon>
        <taxon>Metallosphaera</taxon>
    </lineage>
</organism>
<dbReference type="InterPro" id="IPR006153">
    <property type="entry name" value="Cation/H_exchanger_TM"/>
</dbReference>
<keyword evidence="9" id="KW-0739">Sodium transport</keyword>
<feature type="transmembrane region" description="Helical" evidence="11">
    <location>
        <begin position="28"/>
        <end position="48"/>
    </location>
</feature>
<feature type="transmembrane region" description="Helical" evidence="11">
    <location>
        <begin position="146"/>
        <end position="166"/>
    </location>
</feature>
<keyword evidence="6" id="KW-0915">Sodium</keyword>
<evidence type="ECO:0000256" key="2">
    <source>
        <dbReference type="ARBA" id="ARBA00022448"/>
    </source>
</evidence>
<dbReference type="GO" id="GO:0016020">
    <property type="term" value="C:membrane"/>
    <property type="evidence" value="ECO:0007669"/>
    <property type="project" value="UniProtKB-SubCell"/>
</dbReference>
<evidence type="ECO:0000256" key="11">
    <source>
        <dbReference type="SAM" id="Phobius"/>
    </source>
</evidence>
<evidence type="ECO:0000256" key="1">
    <source>
        <dbReference type="ARBA" id="ARBA00004141"/>
    </source>
</evidence>
<evidence type="ECO:0000313" key="13">
    <source>
        <dbReference type="EMBL" id="AIM28187.1"/>
    </source>
</evidence>
<feature type="transmembrane region" description="Helical" evidence="11">
    <location>
        <begin position="261"/>
        <end position="279"/>
    </location>
</feature>
<dbReference type="InterPro" id="IPR000644">
    <property type="entry name" value="CBS_dom"/>
</dbReference>
<evidence type="ECO:0000256" key="3">
    <source>
        <dbReference type="ARBA" id="ARBA00022449"/>
    </source>
</evidence>
<dbReference type="PROSITE" id="PS51371">
    <property type="entry name" value="CBS"/>
    <property type="match status" value="1"/>
</dbReference>
<feature type="transmembrane region" description="Helical" evidence="11">
    <location>
        <begin position="216"/>
        <end position="249"/>
    </location>
</feature>
<keyword evidence="2" id="KW-0813">Transport</keyword>
<dbReference type="Gene3D" id="1.20.1530.20">
    <property type="match status" value="1"/>
</dbReference>
<dbReference type="OrthoDB" id="12029at2157"/>
<evidence type="ECO:0000256" key="10">
    <source>
        <dbReference type="PROSITE-ProRule" id="PRU00703"/>
    </source>
</evidence>
<protein>
    <submittedName>
        <fullName evidence="13">Transporter, CPA2 family</fullName>
    </submittedName>
</protein>
<sequence length="507" mass="55587">MNPVIVSLLYIGIMLVAAKLMEAGFSRLGLTPFVGAIVAGIILGRGVLGIIQLNSIISFVTSLGIVFLLFLAGAEEFGGEIQFDYKVFISSIVLLVIPFIVIAGYLFMVHVTSPLVIVFPLIMTSVGPLTRLLMDTGLVKTDVGRKLFYQGTLVEIISVILFAIVSKSSEPAQIVRQTLEIVILFLIIIFIGPRIAKALEGIEGFIKVREVELAFLLSVIMVTGYVAEIFGFNSAIAALFLGFLLRNYLEDRPDLREKMHGLTYGFFEPLFFVSIGLYFAPLNVYIASIGLTLALLVFVSKFVSGYISSYLVKQEGVINGLGVTTKGGVDSSLLISALVSGYLGQTQYSYSALAITLIALVVPLLFKAKVKGVGREIENRPGFNQKLGHLPGITPLYVNAETTLRETIDRMTERGARAIIVVDDEMRPMGHITVQQLLEIDPSMYSVLRAGDLELNETVIMDESQKVIDALRKFRSTESAVIAVVNREGKLVQTIYERELLRILNSI</sequence>
<keyword evidence="10" id="KW-0129">CBS domain</keyword>
<accession>A0A088E928</accession>
<keyword evidence="4 11" id="KW-0812">Transmembrane</keyword>
<evidence type="ECO:0000256" key="4">
    <source>
        <dbReference type="ARBA" id="ARBA00022692"/>
    </source>
</evidence>
<dbReference type="SUPFAM" id="SSF54631">
    <property type="entry name" value="CBS-domain pair"/>
    <property type="match status" value="1"/>
</dbReference>
<evidence type="ECO:0000256" key="7">
    <source>
        <dbReference type="ARBA" id="ARBA00023065"/>
    </source>
</evidence>
<dbReference type="InterPro" id="IPR038770">
    <property type="entry name" value="Na+/solute_symporter_sf"/>
</dbReference>
<dbReference type="Pfam" id="PF00999">
    <property type="entry name" value="Na_H_Exchanger"/>
    <property type="match status" value="1"/>
</dbReference>
<dbReference type="AlphaFoldDB" id="A0A088E928"/>
<dbReference type="Gene3D" id="3.10.580.10">
    <property type="entry name" value="CBS-domain"/>
    <property type="match status" value="1"/>
</dbReference>
<reference evidence="13 14" key="1">
    <citation type="journal article" date="2014" name="J. Bacteriol.">
        <title>Role of an Archaeal PitA Transporter in the Copper and Arsenic Resistance of Metallosphaera sedula, an Extreme Thermoacidophile.</title>
        <authorList>
            <person name="McCarthy S."/>
            <person name="Ai C."/>
            <person name="Wheaton G."/>
            <person name="Tevatia R."/>
            <person name="Eckrich V."/>
            <person name="Kelly R."/>
            <person name="Blum P."/>
        </authorList>
    </citation>
    <scope>NUCLEOTIDE SEQUENCE [LARGE SCALE GENOMIC DNA]</scope>
    <source>
        <strain evidence="13 14">CuR1</strain>
    </source>
</reference>
<dbReference type="GO" id="GO:0015297">
    <property type="term" value="F:antiporter activity"/>
    <property type="evidence" value="ECO:0007669"/>
    <property type="project" value="UniProtKB-KW"/>
</dbReference>
<dbReference type="Pfam" id="PF00571">
    <property type="entry name" value="CBS"/>
    <property type="match status" value="2"/>
</dbReference>
<dbReference type="GeneID" id="91756598"/>
<proteinExistence type="predicted"/>
<feature type="transmembrane region" description="Helical" evidence="11">
    <location>
        <begin position="85"/>
        <end position="108"/>
    </location>
</feature>
<feature type="transmembrane region" description="Helical" evidence="11">
    <location>
        <begin position="55"/>
        <end position="73"/>
    </location>
</feature>
<feature type="domain" description="CBS" evidence="12">
    <location>
        <begin position="389"/>
        <end position="453"/>
    </location>
</feature>
<evidence type="ECO:0000313" key="14">
    <source>
        <dbReference type="Proteomes" id="UP000029084"/>
    </source>
</evidence>
<feature type="transmembrane region" description="Helical" evidence="11">
    <location>
        <begin position="285"/>
        <end position="304"/>
    </location>
</feature>
<dbReference type="EMBL" id="CP008822">
    <property type="protein sequence ID" value="AIM28187.1"/>
    <property type="molecule type" value="Genomic_DNA"/>
</dbReference>
<comment type="subcellular location">
    <subcellularLocation>
        <location evidence="1">Membrane</location>
        <topology evidence="1">Multi-pass membrane protein</topology>
    </subcellularLocation>
</comment>
<name>A0A088E928_9CREN</name>
<keyword evidence="5 11" id="KW-1133">Transmembrane helix</keyword>
<keyword evidence="3" id="KW-0050">Antiport</keyword>
<keyword evidence="8 11" id="KW-0472">Membrane</keyword>
<evidence type="ECO:0000259" key="12">
    <source>
        <dbReference type="PROSITE" id="PS51371"/>
    </source>
</evidence>
<dbReference type="SMART" id="SM00116">
    <property type="entry name" value="CBS"/>
    <property type="match status" value="2"/>
</dbReference>
<dbReference type="GO" id="GO:1902600">
    <property type="term" value="P:proton transmembrane transport"/>
    <property type="evidence" value="ECO:0007669"/>
    <property type="project" value="InterPro"/>
</dbReference>
<dbReference type="OMA" id="TLLWRQY"/>
<dbReference type="PANTHER" id="PTHR43562:SF3">
    <property type="entry name" value="SODIUM ION_PROTON EXCHANGER (EUROFUNG)"/>
    <property type="match status" value="1"/>
</dbReference>
<dbReference type="GO" id="GO:0006814">
    <property type="term" value="P:sodium ion transport"/>
    <property type="evidence" value="ECO:0007669"/>
    <property type="project" value="UniProtKB-KW"/>
</dbReference>
<dbReference type="PANTHER" id="PTHR43562">
    <property type="entry name" value="NAPA-TYPE SODIUM/HYDROGEN ANTIPORTER"/>
    <property type="match status" value="1"/>
</dbReference>
<keyword evidence="7" id="KW-0406">Ion transport</keyword>
<feature type="transmembrane region" description="Helical" evidence="11">
    <location>
        <begin position="115"/>
        <end position="134"/>
    </location>
</feature>
<dbReference type="RefSeq" id="WP_012021991.1">
    <property type="nucleotide sequence ID" value="NZ_AP019770.1"/>
</dbReference>